<feature type="compositionally biased region" description="Basic and acidic residues" evidence="1">
    <location>
        <begin position="558"/>
        <end position="578"/>
    </location>
</feature>
<dbReference type="InParanoid" id="A0A074YCT1"/>
<feature type="compositionally biased region" description="Low complexity" evidence="1">
    <location>
        <begin position="319"/>
        <end position="336"/>
    </location>
</feature>
<feature type="compositionally biased region" description="Acidic residues" evidence="1">
    <location>
        <begin position="86"/>
        <end position="98"/>
    </location>
</feature>
<feature type="compositionally biased region" description="Basic and acidic residues" evidence="1">
    <location>
        <begin position="454"/>
        <end position="464"/>
    </location>
</feature>
<feature type="compositionally biased region" description="Polar residues" evidence="1">
    <location>
        <begin position="369"/>
        <end position="393"/>
    </location>
</feature>
<organism evidence="2 3">
    <name type="scientific">Aureobasidium subglaciale (strain EXF-2481)</name>
    <name type="common">Aureobasidium pullulans var. subglaciale</name>
    <dbReference type="NCBI Taxonomy" id="1043005"/>
    <lineage>
        <taxon>Eukaryota</taxon>
        <taxon>Fungi</taxon>
        <taxon>Dikarya</taxon>
        <taxon>Ascomycota</taxon>
        <taxon>Pezizomycotina</taxon>
        <taxon>Dothideomycetes</taxon>
        <taxon>Dothideomycetidae</taxon>
        <taxon>Dothideales</taxon>
        <taxon>Saccotheciaceae</taxon>
        <taxon>Aureobasidium</taxon>
    </lineage>
</organism>
<proteinExistence type="predicted"/>
<feature type="region of interest" description="Disordered" evidence="1">
    <location>
        <begin position="186"/>
        <end position="537"/>
    </location>
</feature>
<dbReference type="RefSeq" id="XP_013340352.1">
    <property type="nucleotide sequence ID" value="XM_013484898.1"/>
</dbReference>
<feature type="compositionally biased region" description="Polar residues" evidence="1">
    <location>
        <begin position="296"/>
        <end position="315"/>
    </location>
</feature>
<feature type="compositionally biased region" description="Low complexity" evidence="1">
    <location>
        <begin position="1"/>
        <end position="14"/>
    </location>
</feature>
<feature type="compositionally biased region" description="Basic and acidic residues" evidence="1">
    <location>
        <begin position="206"/>
        <end position="228"/>
    </location>
</feature>
<feature type="compositionally biased region" description="Low complexity" evidence="1">
    <location>
        <begin position="633"/>
        <end position="653"/>
    </location>
</feature>
<gene>
    <name evidence="2" type="ORF">AUEXF2481DRAFT_8166</name>
</gene>
<feature type="compositionally biased region" description="Polar residues" evidence="1">
    <location>
        <begin position="609"/>
        <end position="631"/>
    </location>
</feature>
<feature type="region of interest" description="Disordered" evidence="1">
    <location>
        <begin position="558"/>
        <end position="731"/>
    </location>
</feature>
<dbReference type="Proteomes" id="UP000030641">
    <property type="component" value="Unassembled WGS sequence"/>
</dbReference>
<feature type="compositionally biased region" description="Basic and acidic residues" evidence="1">
    <location>
        <begin position="505"/>
        <end position="518"/>
    </location>
</feature>
<dbReference type="STRING" id="1043005.A0A074YCT1"/>
<dbReference type="OrthoDB" id="3946796at2759"/>
<dbReference type="HOGENOM" id="CLU_377204_0_0_1"/>
<feature type="compositionally biased region" description="Polar residues" evidence="1">
    <location>
        <begin position="347"/>
        <end position="359"/>
    </location>
</feature>
<dbReference type="EMBL" id="KL584774">
    <property type="protein sequence ID" value="KEQ91942.1"/>
    <property type="molecule type" value="Genomic_DNA"/>
</dbReference>
<keyword evidence="3" id="KW-1185">Reference proteome</keyword>
<accession>A0A074YCT1</accession>
<evidence type="ECO:0000313" key="3">
    <source>
        <dbReference type="Proteomes" id="UP000030641"/>
    </source>
</evidence>
<dbReference type="GeneID" id="25371654"/>
<feature type="compositionally biased region" description="Basic and acidic residues" evidence="1">
    <location>
        <begin position="666"/>
        <end position="721"/>
    </location>
</feature>
<feature type="compositionally biased region" description="Polar residues" evidence="1">
    <location>
        <begin position="400"/>
        <end position="411"/>
    </location>
</feature>
<reference evidence="2 3" key="1">
    <citation type="journal article" date="2014" name="BMC Genomics">
        <title>Genome sequencing of four Aureobasidium pullulans varieties: biotechnological potential, stress tolerance, and description of new species.</title>
        <authorList>
            <person name="Gostin Ar C."/>
            <person name="Ohm R.A."/>
            <person name="Kogej T."/>
            <person name="Sonjak S."/>
            <person name="Turk M."/>
            <person name="Zajc J."/>
            <person name="Zalar P."/>
            <person name="Grube M."/>
            <person name="Sun H."/>
            <person name="Han J."/>
            <person name="Sharma A."/>
            <person name="Chiniquy J."/>
            <person name="Ngan C.Y."/>
            <person name="Lipzen A."/>
            <person name="Barry K."/>
            <person name="Grigoriev I.V."/>
            <person name="Gunde-Cimerman N."/>
        </authorList>
    </citation>
    <scope>NUCLEOTIDE SEQUENCE [LARGE SCALE GENOMIC DNA]</scope>
    <source>
        <strain evidence="2 3">EXF-2481</strain>
    </source>
</reference>
<dbReference type="AlphaFoldDB" id="A0A074YCT1"/>
<sequence>MRMTRAQAAAQAAAESEVSDNAFVRDERSSTPEGEPLAQQEREPLGELTNKLDLSQDTPVVAPKDAGEPAETAEEVDLEQEKKELEESDPKDDPEEDQVSTPAVTPTTNKPSQIPIHQDTLNHPSEKDLDISSPTTELPLLNITPQRTPAKKIMKNEYAHMRSTSNKENMVPDSSVVTTPVDRLQTHIETLGAEHEQSEPQTPHRPHPEEQAKSDGKQKSVDVDHQEVEVIPQTGQETPQVDEAHDDSLINHFEALQVSPKKTNKFREQTVEADTQADAEELAASPPETTEEAKQDTIQASESQTPKGTETASLENKSKAALTSTTKKPSPQTSQPDASKPTRRPSVKQTTLGRQSSVVRKSMAPPARSDSSTNPAIKRNTSVRSSIRPSTRVNMAPRPASSQSAEPSNLANIPHSKPRPMSMSFPTPPPPARSSKAPTQATFQLPGEAIAARLKADKEARLQRQAEAGTGSTKSTYKPPPPPKSSKPPTKATFQLPGEAVAAKLKAEKEERQKRQEENGGVAAKKAYIPPVTTRSTKPVTKATFQLSSDVFAAKMKAQKEERLKKEKEEEEKREAVRKSGFKARPVPRVKEPAVVRMNAASRARIPSGETNGITRTTSVRDSTSLAQKRLSSFHPTASSSSTAALPPRAATSFQKRQSMAPFVSKGKEVFGRAVATKEKEDKEKKEKEEAAKKARAEAAEKGRQASRDWAAKKKEKERRQTIAAATAAVV</sequence>
<name>A0A074YCT1_AURSE</name>
<protein>
    <submittedName>
        <fullName evidence="2">Uncharacterized protein</fullName>
    </submittedName>
</protein>
<feature type="region of interest" description="Disordered" evidence="1">
    <location>
        <begin position="1"/>
        <end position="152"/>
    </location>
</feature>
<evidence type="ECO:0000313" key="2">
    <source>
        <dbReference type="EMBL" id="KEQ91942.1"/>
    </source>
</evidence>
<evidence type="ECO:0000256" key="1">
    <source>
        <dbReference type="SAM" id="MobiDB-lite"/>
    </source>
</evidence>
<dbReference type="OMA" id="SMYATST"/>
<feature type="compositionally biased region" description="Polar residues" evidence="1">
    <location>
        <begin position="99"/>
        <end position="112"/>
    </location>
</feature>